<name>A0A0F7Q1J2_9VIRU</name>
<dbReference type="EMBL" id="KR611102">
    <property type="protein sequence ID" value="AKI06361.1"/>
    <property type="molecule type" value="Genomic_DNA"/>
</dbReference>
<reference evidence="1" key="1">
    <citation type="submission" date="2015-05" db="EMBL/GenBank/DDBJ databases">
        <title>Marine Phage Associated with Epizootic Shell Disease In American Lobster (Homarus Americanus).</title>
        <authorList>
            <person name="Morfield R."/>
            <person name="Cooper C."/>
            <person name="Estes A."/>
            <person name="Campbell A."/>
            <person name="Tarbox B."/>
        </authorList>
    </citation>
    <scope>NUCLEOTIDE SEQUENCE</scope>
</reference>
<organism evidence="1">
    <name type="scientific">Cellulophaga phage Mariner</name>
    <dbReference type="NCBI Taxonomy" id="1653086"/>
    <lineage>
        <taxon>Viruses</taxon>
    </lineage>
</organism>
<dbReference type="Gene3D" id="2.130.10.10">
    <property type="entry name" value="YVTN repeat-like/Quinoprotein amine dehydrogenase"/>
    <property type="match status" value="1"/>
</dbReference>
<dbReference type="InterPro" id="IPR036322">
    <property type="entry name" value="WD40_repeat_dom_sf"/>
</dbReference>
<sequence>MIGVIGASGVYSIAAPVGGLVPVGSYSFDSDYTPTTMIHVTDDGLTMIVLSVNSTAYPYTISKWSMSAPLDISTLTDNGNQFVFPDSVRALHISSDGTRVYGATYQRTVYSYTLSTAYDLTTATLDETGVYNGEGTGMRDIVISPDGTTLYHLSADRTIYTYSLTVAGEVGAYTYTPLKDFTLPDVGATYYELNFSPDGLMMFAVSSSGGVSTFHKFILTVAFDVSTATFD</sequence>
<dbReference type="SUPFAM" id="SSF50978">
    <property type="entry name" value="WD40 repeat-like"/>
    <property type="match status" value="1"/>
</dbReference>
<accession>A0A0F7Q1J2</accession>
<protein>
    <submittedName>
        <fullName evidence="1">Uncharacterized protein</fullName>
    </submittedName>
</protein>
<evidence type="ECO:0000313" key="1">
    <source>
        <dbReference type="EMBL" id="AKI06361.1"/>
    </source>
</evidence>
<dbReference type="InterPro" id="IPR015943">
    <property type="entry name" value="WD40/YVTN_repeat-like_dom_sf"/>
</dbReference>
<feature type="non-terminal residue" evidence="1">
    <location>
        <position position="231"/>
    </location>
</feature>
<proteinExistence type="predicted"/>